<dbReference type="FunFam" id="3.40.50.410:FF:000010">
    <property type="entry name" value="Integrator complex subunit 6 like"/>
    <property type="match status" value="1"/>
</dbReference>
<dbReference type="GO" id="GO:0032039">
    <property type="term" value="C:integrator complex"/>
    <property type="evidence" value="ECO:0007669"/>
    <property type="project" value="TreeGrafter"/>
</dbReference>
<dbReference type="WBParaSite" id="SMUV_0000853201-mRNA-1">
    <property type="protein sequence ID" value="SMUV_0000853201-mRNA-1"/>
    <property type="gene ID" value="SMUV_0000853201"/>
</dbReference>
<keyword evidence="4" id="KW-1185">Reference proteome</keyword>
<dbReference type="Pfam" id="PF25462">
    <property type="entry name" value="Beta-barrel_INTS6"/>
    <property type="match status" value="1"/>
</dbReference>
<dbReference type="PANTHER" id="PTHR12957:SF2">
    <property type="entry name" value="INTEGRATOR COMPLEX SUBUNIT 6"/>
    <property type="match status" value="1"/>
</dbReference>
<reference evidence="5" key="1">
    <citation type="submission" date="2016-04" db="UniProtKB">
        <authorList>
            <consortium name="WormBaseParasite"/>
        </authorList>
    </citation>
    <scope>IDENTIFICATION</scope>
</reference>
<feature type="domain" description="Integrator complex subunit 6-like beta-barrel" evidence="3">
    <location>
        <begin position="267"/>
        <end position="410"/>
    </location>
</feature>
<dbReference type="Gene3D" id="3.40.50.410">
    <property type="entry name" value="von Willebrand factor, type A domain"/>
    <property type="match status" value="1"/>
</dbReference>
<feature type="domain" description="VWFA" evidence="2">
    <location>
        <begin position="4"/>
        <end position="131"/>
    </location>
</feature>
<dbReference type="CDD" id="cd00198">
    <property type="entry name" value="vWFA"/>
    <property type="match status" value="1"/>
</dbReference>
<feature type="compositionally biased region" description="Low complexity" evidence="1">
    <location>
        <begin position="710"/>
        <end position="722"/>
    </location>
</feature>
<dbReference type="GO" id="GO:0034472">
    <property type="term" value="P:snRNA 3'-end processing"/>
    <property type="evidence" value="ECO:0007669"/>
    <property type="project" value="TreeGrafter"/>
</dbReference>
<evidence type="ECO:0000313" key="5">
    <source>
        <dbReference type="WBParaSite" id="SMUV_0000853201-mRNA-1"/>
    </source>
</evidence>
<proteinExistence type="predicted"/>
<organism evidence="4 5">
    <name type="scientific">Syphacia muris</name>
    <dbReference type="NCBI Taxonomy" id="451379"/>
    <lineage>
        <taxon>Eukaryota</taxon>
        <taxon>Metazoa</taxon>
        <taxon>Ecdysozoa</taxon>
        <taxon>Nematoda</taxon>
        <taxon>Chromadorea</taxon>
        <taxon>Rhabditida</taxon>
        <taxon>Spirurina</taxon>
        <taxon>Oxyuridomorpha</taxon>
        <taxon>Oxyuroidea</taxon>
        <taxon>Oxyuridae</taxon>
        <taxon>Syphacia</taxon>
    </lineage>
</organism>
<dbReference type="InterPro" id="IPR051113">
    <property type="entry name" value="Integrator_subunit6"/>
</dbReference>
<feature type="region of interest" description="Disordered" evidence="1">
    <location>
        <begin position="661"/>
        <end position="722"/>
    </location>
</feature>
<feature type="region of interest" description="Disordered" evidence="1">
    <location>
        <begin position="727"/>
        <end position="746"/>
    </location>
</feature>
<protein>
    <submittedName>
        <fullName evidence="5">VWFA domain-containing protein</fullName>
    </submittedName>
</protein>
<dbReference type="InterPro" id="IPR057413">
    <property type="entry name" value="Beta-barrel_INTS6"/>
</dbReference>
<dbReference type="Proteomes" id="UP000046393">
    <property type="component" value="Unplaced"/>
</dbReference>
<dbReference type="Pfam" id="PF13519">
    <property type="entry name" value="VWA_2"/>
    <property type="match status" value="1"/>
</dbReference>
<evidence type="ECO:0000259" key="2">
    <source>
        <dbReference type="Pfam" id="PF13519"/>
    </source>
</evidence>
<evidence type="ECO:0000313" key="4">
    <source>
        <dbReference type="Proteomes" id="UP000046393"/>
    </source>
</evidence>
<name>A0A158R5X2_9BILA</name>
<accession>A0A158R5X2</accession>
<dbReference type="STRING" id="451379.A0A158R5X2"/>
<dbReference type="PANTHER" id="PTHR12957">
    <property type="entry name" value="DEAD/H BOX POLYPEPTIDE 26/DICE1-RELATED"/>
    <property type="match status" value="1"/>
</dbReference>
<dbReference type="InterPro" id="IPR002035">
    <property type="entry name" value="VWF_A"/>
</dbReference>
<dbReference type="InterPro" id="IPR036465">
    <property type="entry name" value="vWFA_dom_sf"/>
</dbReference>
<dbReference type="AlphaFoldDB" id="A0A158R5X2"/>
<evidence type="ECO:0000256" key="1">
    <source>
        <dbReference type="SAM" id="MobiDB-lite"/>
    </source>
</evidence>
<sequence>MTIVLFLVDTSASMAQKTYQGTSLLDTARTAVELFIKQRLRDASARGDRYMLMSFEEFPMNVKAGWREGQVIFQEQLKLLRPRGLTTFGTALGSAFRFVNVNRLQTGIDNYGCGRYPFYMEPVVVVSITDGNSLTCPMSGVVTEIKLSKPTAMGNELTEEPFRWDHRLFTLVLRLSGGIPRVKLTPGMPLPVDNSPINAMCMATGGRSYSVTSHKLLPLCIESIVQKIQQLGVLVHFEKVGSDPMPIIADKSNGGVENGARASDIESSKQHQIDDAWRNLLTTIYSRATRAYPGHWPIPEAFWPSREMSALPPRKAHPVISFRCEASEPLVCQDFPFDKYELEPSPLTQFILERKQPNVCWQAFVSNSNSHGSVSAPFGYLKASTNLLSVNFFIMPYNYPVLLPLIDELKQDSKVCNDQSWRMRLEKYLRSVPSYYMQPLKKAFARLGVTNSLLEPDQGQQYSYNILKYLAKTKHVAREEFDSQCASIANALQHSIPPPITQIMLTPRKSLYDTSSRKKYRKLPSSEYFKGYQIQIGKRKIRAAPSLQFRNPFEIKRDNLVEQLGKMNTNLFLNLDDRKVPVLEGGLPGTIINLQNAEDLHSLPVGQMGNYQDYVKGLEAIGRGPLREVEPQAIRVHAFGNPFKIDKKSIAVDEVGDGNILSSSSVKVDGPRKRTLSTASLESSRPPRRKVGPLSSDSVAQWRKRRREWSSNSSTVSSSSDLESISSLKDDTIDGDPVHPSTYKVSNGDTVSNGYSAFNDNPSLQFPVRQPYKRSRLINAEKTLLSIINEIEDLSLIDQKRCLLYALREAGRFRTSKLVDALSKTYKQLPRLI</sequence>
<evidence type="ECO:0000259" key="3">
    <source>
        <dbReference type="Pfam" id="PF25462"/>
    </source>
</evidence>
<dbReference type="SUPFAM" id="SSF53300">
    <property type="entry name" value="vWA-like"/>
    <property type="match status" value="1"/>
</dbReference>